<dbReference type="GO" id="GO:0008391">
    <property type="term" value="F:arachidonate monooxygenase activity"/>
    <property type="evidence" value="ECO:0007669"/>
    <property type="project" value="TreeGrafter"/>
</dbReference>
<reference evidence="2 3" key="1">
    <citation type="journal article" date="2023" name="bioRxiv">
        <title>Conserved and derived expression patterns and positive selection on dental genes reveal complex evolutionary context of ever-growing rodent molars.</title>
        <authorList>
            <person name="Calamari Z.T."/>
            <person name="Song A."/>
            <person name="Cohen E."/>
            <person name="Akter M."/>
            <person name="Roy R.D."/>
            <person name="Hallikas O."/>
            <person name="Christensen M.M."/>
            <person name="Li P."/>
            <person name="Marangoni P."/>
            <person name="Jernvall J."/>
            <person name="Klein O.D."/>
        </authorList>
    </citation>
    <scope>NUCLEOTIDE SEQUENCE [LARGE SCALE GENOMIC DNA]</scope>
    <source>
        <strain evidence="2">V071</strain>
    </source>
</reference>
<dbReference type="Gene3D" id="1.10.630.10">
    <property type="entry name" value="Cytochrome P450"/>
    <property type="match status" value="1"/>
</dbReference>
<dbReference type="PANTHER" id="PTHR24291:SF198">
    <property type="entry name" value="CYTOCHROME P450 4F3"/>
    <property type="match status" value="1"/>
</dbReference>
<dbReference type="SUPFAM" id="SSF48264">
    <property type="entry name" value="Cytochrome P450"/>
    <property type="match status" value="1"/>
</dbReference>
<organism evidence="2 3">
    <name type="scientific">Myodes glareolus</name>
    <name type="common">Bank vole</name>
    <name type="synonym">Clethrionomys glareolus</name>
    <dbReference type="NCBI Taxonomy" id="447135"/>
    <lineage>
        <taxon>Eukaryota</taxon>
        <taxon>Metazoa</taxon>
        <taxon>Chordata</taxon>
        <taxon>Craniata</taxon>
        <taxon>Vertebrata</taxon>
        <taxon>Euteleostomi</taxon>
        <taxon>Mammalia</taxon>
        <taxon>Eutheria</taxon>
        <taxon>Euarchontoglires</taxon>
        <taxon>Glires</taxon>
        <taxon>Rodentia</taxon>
        <taxon>Myomorpha</taxon>
        <taxon>Muroidea</taxon>
        <taxon>Cricetidae</taxon>
        <taxon>Arvicolinae</taxon>
        <taxon>Myodes</taxon>
    </lineage>
</organism>
<evidence type="ECO:0000313" key="3">
    <source>
        <dbReference type="Proteomes" id="UP001488838"/>
    </source>
</evidence>
<sequence>MPQLDLYWLGLSLEVSSPWLLVLLIGTSWLLARVLAQIYTYYGTYRHLCGFPQPRKRNWFLGHLGMVTSTEQGLKEVTKLVATYPQGFRTWMGDGLLVSTGDKWSRHRHMLTPTFHFNILKSYVKIFNDSTNIMHVSPQNAASLEEGTWSQIDLMVVLKTKCDFYENYIETSNKEQGTDTHTSGSARLDMFENISLMTLDSLQKCVFSFDSNCQEKSSEYISAILELSALVSKWFQQLLLHVDSLYQLTPNGMRFRKACRLVHDFTDAVIRDRRRALPSKDGDDVLKAKAKYKTLDFIDDEDGKQLSDEDIRAEADTFMFEGHDTTASGLSWILYNLARHPEYQERCRQEVQELLRNRNSTEIEWDDLAQLPFLTMCIKESLRLHPPSSPHRCTQDVGLPNGRVIPKGAHGTGKEGPGHTVKFIQQLANPWPHFNTGVVCIISIFGTHHNPTVWPDPEVLQSPFPILFLHNDPSRRRRFYLGKSELAFPTALRTLSLAVCGDAIHCLFQVYDPSRFDPENIKDRSPLAFIPLSAGPSEMKVALAPTLLSFLVLLDDVEPPDCRSCSCAQRAGCGC</sequence>
<dbReference type="PANTHER" id="PTHR24291">
    <property type="entry name" value="CYTOCHROME P450 FAMILY 4"/>
    <property type="match status" value="1"/>
</dbReference>
<proteinExistence type="inferred from homology"/>
<dbReference type="GO" id="GO:0050051">
    <property type="term" value="F:leukotriene-B4 20-monooxygenase activity"/>
    <property type="evidence" value="ECO:0007669"/>
    <property type="project" value="TreeGrafter"/>
</dbReference>
<gene>
    <name evidence="2" type="ORF">U0070_011068</name>
</gene>
<protein>
    <submittedName>
        <fullName evidence="2">Uncharacterized protein</fullName>
    </submittedName>
</protein>
<dbReference type="Proteomes" id="UP001488838">
    <property type="component" value="Unassembled WGS sequence"/>
</dbReference>
<feature type="non-terminal residue" evidence="2">
    <location>
        <position position="575"/>
    </location>
</feature>
<evidence type="ECO:0000313" key="2">
    <source>
        <dbReference type="EMBL" id="KAK7802894.1"/>
    </source>
</evidence>
<dbReference type="AlphaFoldDB" id="A0AAW0HJA4"/>
<dbReference type="GO" id="GO:0005506">
    <property type="term" value="F:iron ion binding"/>
    <property type="evidence" value="ECO:0007669"/>
    <property type="project" value="InterPro"/>
</dbReference>
<dbReference type="EMBL" id="JBBHLL010000442">
    <property type="protein sequence ID" value="KAK7802894.1"/>
    <property type="molecule type" value="Genomic_DNA"/>
</dbReference>
<dbReference type="Pfam" id="PF00067">
    <property type="entry name" value="p450"/>
    <property type="match status" value="2"/>
</dbReference>
<accession>A0AAW0HJA4</accession>
<comment type="caution">
    <text evidence="2">The sequence shown here is derived from an EMBL/GenBank/DDBJ whole genome shotgun (WGS) entry which is preliminary data.</text>
</comment>
<name>A0AAW0HJA4_MYOGA</name>
<keyword evidence="3" id="KW-1185">Reference proteome</keyword>
<dbReference type="InterPro" id="IPR001128">
    <property type="entry name" value="Cyt_P450"/>
</dbReference>
<dbReference type="InterPro" id="IPR050196">
    <property type="entry name" value="Cytochrome_P450_Monoox"/>
</dbReference>
<dbReference type="GO" id="GO:0020037">
    <property type="term" value="F:heme binding"/>
    <property type="evidence" value="ECO:0007669"/>
    <property type="project" value="InterPro"/>
</dbReference>
<dbReference type="PRINTS" id="PR00385">
    <property type="entry name" value="P450"/>
</dbReference>
<dbReference type="GO" id="GO:0019369">
    <property type="term" value="P:arachidonate metabolic process"/>
    <property type="evidence" value="ECO:0007669"/>
    <property type="project" value="TreeGrafter"/>
</dbReference>
<dbReference type="InterPro" id="IPR036396">
    <property type="entry name" value="Cyt_P450_sf"/>
</dbReference>
<evidence type="ECO:0000256" key="1">
    <source>
        <dbReference type="ARBA" id="ARBA00010617"/>
    </source>
</evidence>
<comment type="similarity">
    <text evidence="1">Belongs to the cytochrome P450 family.</text>
</comment>